<dbReference type="HOGENOM" id="CLU_047691_1_4_5"/>
<dbReference type="CDD" id="cd06171">
    <property type="entry name" value="Sigma70_r4"/>
    <property type="match status" value="1"/>
</dbReference>
<keyword evidence="2" id="KW-0805">Transcription regulation</keyword>
<dbReference type="GO" id="GO:0006352">
    <property type="term" value="P:DNA-templated transcription initiation"/>
    <property type="evidence" value="ECO:0007669"/>
    <property type="project" value="InterPro"/>
</dbReference>
<feature type="domain" description="RNA polymerase sigma-70 region 2" evidence="5">
    <location>
        <begin position="19"/>
        <end position="82"/>
    </location>
</feature>
<accession>B0T5T2</accession>
<dbReference type="KEGG" id="cak:Caul_1961"/>
<dbReference type="eggNOG" id="COG1595">
    <property type="taxonomic scope" value="Bacteria"/>
</dbReference>
<dbReference type="InterPro" id="IPR039425">
    <property type="entry name" value="RNA_pol_sigma-70-like"/>
</dbReference>
<comment type="similarity">
    <text evidence="1">Belongs to the sigma-70 factor family. ECF subfamily.</text>
</comment>
<evidence type="ECO:0000256" key="4">
    <source>
        <dbReference type="ARBA" id="ARBA00023163"/>
    </source>
</evidence>
<dbReference type="PANTHER" id="PTHR43133:SF25">
    <property type="entry name" value="RNA POLYMERASE SIGMA FACTOR RFAY-RELATED"/>
    <property type="match status" value="1"/>
</dbReference>
<dbReference type="SUPFAM" id="SSF88659">
    <property type="entry name" value="Sigma3 and sigma4 domains of RNA polymerase sigma factors"/>
    <property type="match status" value="1"/>
</dbReference>
<dbReference type="Pfam" id="PF04542">
    <property type="entry name" value="Sigma70_r2"/>
    <property type="match status" value="1"/>
</dbReference>
<reference evidence="7" key="1">
    <citation type="submission" date="2008-01" db="EMBL/GenBank/DDBJ databases">
        <title>Complete sequence of chromosome of Caulobacter sp. K31.</title>
        <authorList>
            <consortium name="US DOE Joint Genome Institute"/>
            <person name="Copeland A."/>
            <person name="Lucas S."/>
            <person name="Lapidus A."/>
            <person name="Barry K."/>
            <person name="Glavina del Rio T."/>
            <person name="Dalin E."/>
            <person name="Tice H."/>
            <person name="Pitluck S."/>
            <person name="Bruce D."/>
            <person name="Goodwin L."/>
            <person name="Thompson L.S."/>
            <person name="Brettin T."/>
            <person name="Detter J.C."/>
            <person name="Han C."/>
            <person name="Schmutz J."/>
            <person name="Larimer F."/>
            <person name="Land M."/>
            <person name="Hauser L."/>
            <person name="Kyrpides N."/>
            <person name="Kim E."/>
            <person name="Stephens C."/>
            <person name="Richardson P."/>
        </authorList>
    </citation>
    <scope>NUCLEOTIDE SEQUENCE [LARGE SCALE GENOMIC DNA]</scope>
    <source>
        <strain evidence="7">K31</strain>
    </source>
</reference>
<dbReference type="Gene3D" id="1.10.1740.10">
    <property type="match status" value="1"/>
</dbReference>
<evidence type="ECO:0000259" key="6">
    <source>
        <dbReference type="Pfam" id="PF08281"/>
    </source>
</evidence>
<sequence>MAVAPAPDEAAFDRELVALVPHLRAFGRALSHDPVLGDDLAQDTLAKALASRGSYTPGTNMRGWTYRILRNQFYSLKRRSWRSRPLDPEIAERALIFTSNPTARLELDELRRALNMLSPEHREVLILIGAGLSYEELVKVTGARLGAIKSRVSRARDRLALVLAQGAIDTDGEPAHTAMAAIFQEVEGYLAPRSPRRL</sequence>
<dbReference type="EMBL" id="CP000927">
    <property type="protein sequence ID" value="ABZ71090.1"/>
    <property type="molecule type" value="Genomic_DNA"/>
</dbReference>
<proteinExistence type="inferred from homology"/>
<dbReference type="GO" id="GO:0016987">
    <property type="term" value="F:sigma factor activity"/>
    <property type="evidence" value="ECO:0007669"/>
    <property type="project" value="UniProtKB-KW"/>
</dbReference>
<keyword evidence="4" id="KW-0804">Transcription</keyword>
<name>B0T5T2_CAUSK</name>
<dbReference type="InterPro" id="IPR007627">
    <property type="entry name" value="RNA_pol_sigma70_r2"/>
</dbReference>
<gene>
    <name evidence="7" type="ordered locus">Caul_1961</name>
</gene>
<evidence type="ECO:0000259" key="5">
    <source>
        <dbReference type="Pfam" id="PF04542"/>
    </source>
</evidence>
<keyword evidence="3" id="KW-0731">Sigma factor</keyword>
<dbReference type="OrthoDB" id="9803470at2"/>
<organism evidence="7">
    <name type="scientific">Caulobacter sp. (strain K31)</name>
    <dbReference type="NCBI Taxonomy" id="366602"/>
    <lineage>
        <taxon>Bacteria</taxon>
        <taxon>Pseudomonadati</taxon>
        <taxon>Pseudomonadota</taxon>
        <taxon>Alphaproteobacteria</taxon>
        <taxon>Caulobacterales</taxon>
        <taxon>Caulobacteraceae</taxon>
        <taxon>Caulobacter</taxon>
    </lineage>
</organism>
<evidence type="ECO:0000313" key="7">
    <source>
        <dbReference type="EMBL" id="ABZ71090.1"/>
    </source>
</evidence>
<evidence type="ECO:0000256" key="3">
    <source>
        <dbReference type="ARBA" id="ARBA00023082"/>
    </source>
</evidence>
<dbReference type="InterPro" id="IPR036388">
    <property type="entry name" value="WH-like_DNA-bd_sf"/>
</dbReference>
<dbReference type="SUPFAM" id="SSF88946">
    <property type="entry name" value="Sigma2 domain of RNA polymerase sigma factors"/>
    <property type="match status" value="1"/>
</dbReference>
<dbReference type="InterPro" id="IPR013325">
    <property type="entry name" value="RNA_pol_sigma_r2"/>
</dbReference>
<dbReference type="AlphaFoldDB" id="B0T5T2"/>
<protein>
    <submittedName>
        <fullName evidence="7">RNA polymerase, sigma-24 subunit, ECF subfamily</fullName>
    </submittedName>
</protein>
<feature type="domain" description="RNA polymerase sigma factor 70 region 4 type 2" evidence="6">
    <location>
        <begin position="108"/>
        <end position="159"/>
    </location>
</feature>
<dbReference type="PANTHER" id="PTHR43133">
    <property type="entry name" value="RNA POLYMERASE ECF-TYPE SIGMA FACTO"/>
    <property type="match status" value="1"/>
</dbReference>
<dbReference type="STRING" id="366602.Caul_1961"/>
<evidence type="ECO:0000256" key="1">
    <source>
        <dbReference type="ARBA" id="ARBA00010641"/>
    </source>
</evidence>
<dbReference type="InterPro" id="IPR013324">
    <property type="entry name" value="RNA_pol_sigma_r3/r4-like"/>
</dbReference>
<dbReference type="InterPro" id="IPR013249">
    <property type="entry name" value="RNA_pol_sigma70_r4_t2"/>
</dbReference>
<dbReference type="NCBIfam" id="TIGR02937">
    <property type="entry name" value="sigma70-ECF"/>
    <property type="match status" value="1"/>
</dbReference>
<dbReference type="InterPro" id="IPR014284">
    <property type="entry name" value="RNA_pol_sigma-70_dom"/>
</dbReference>
<evidence type="ECO:0000256" key="2">
    <source>
        <dbReference type="ARBA" id="ARBA00023015"/>
    </source>
</evidence>
<dbReference type="Pfam" id="PF08281">
    <property type="entry name" value="Sigma70_r4_2"/>
    <property type="match status" value="1"/>
</dbReference>
<dbReference type="Gene3D" id="1.10.10.10">
    <property type="entry name" value="Winged helix-like DNA-binding domain superfamily/Winged helix DNA-binding domain"/>
    <property type="match status" value="1"/>
</dbReference>
<dbReference type="GO" id="GO:0003677">
    <property type="term" value="F:DNA binding"/>
    <property type="evidence" value="ECO:0007669"/>
    <property type="project" value="InterPro"/>
</dbReference>